<dbReference type="SUPFAM" id="SSF46689">
    <property type="entry name" value="Homeodomain-like"/>
    <property type="match status" value="1"/>
</dbReference>
<sequence length="113" mass="13134">MVELERRDLIHKLFDAGVTSGSEIHQRTAIPRSTVFRILAKFRQGGDIQRKSGTEKQRILHVNDARSLVSLVNQNRKMSIRKLASRFIIFIRKVYPMRRSGRNYRGEGTPTRL</sequence>
<dbReference type="AlphaFoldDB" id="A0AAV7KKE1"/>
<gene>
    <name evidence="1" type="ORF">LOD99_10290</name>
</gene>
<comment type="caution">
    <text evidence="1">The sequence shown here is derived from an EMBL/GenBank/DDBJ whole genome shotgun (WGS) entry which is preliminary data.</text>
</comment>
<dbReference type="Gene3D" id="1.10.10.10">
    <property type="entry name" value="Winged helix-like DNA-binding domain superfamily/Winged helix DNA-binding domain"/>
    <property type="match status" value="1"/>
</dbReference>
<dbReference type="InterPro" id="IPR009057">
    <property type="entry name" value="Homeodomain-like_sf"/>
</dbReference>
<reference evidence="1 2" key="1">
    <citation type="journal article" date="2023" name="BMC Biol.">
        <title>The compact genome of the sponge Oopsacas minuta (Hexactinellida) is lacking key metazoan core genes.</title>
        <authorList>
            <person name="Santini S."/>
            <person name="Schenkelaars Q."/>
            <person name="Jourda C."/>
            <person name="Duchesne M."/>
            <person name="Belahbib H."/>
            <person name="Rocher C."/>
            <person name="Selva M."/>
            <person name="Riesgo A."/>
            <person name="Vervoort M."/>
            <person name="Leys S.P."/>
            <person name="Kodjabachian L."/>
            <person name="Le Bivic A."/>
            <person name="Borchiellini C."/>
            <person name="Claverie J.M."/>
            <person name="Renard E."/>
        </authorList>
    </citation>
    <scope>NUCLEOTIDE SEQUENCE [LARGE SCALE GENOMIC DNA]</scope>
    <source>
        <strain evidence="1">SPO-2</strain>
    </source>
</reference>
<dbReference type="EMBL" id="JAKMXF010000027">
    <property type="protein sequence ID" value="KAI6660709.1"/>
    <property type="molecule type" value="Genomic_DNA"/>
</dbReference>
<name>A0AAV7KKE1_9METZ</name>
<keyword evidence="2" id="KW-1185">Reference proteome</keyword>
<protein>
    <recommendedName>
        <fullName evidence="3">Paired domain-containing protein</fullName>
    </recommendedName>
</protein>
<evidence type="ECO:0000313" key="2">
    <source>
        <dbReference type="Proteomes" id="UP001165289"/>
    </source>
</evidence>
<evidence type="ECO:0008006" key="3">
    <source>
        <dbReference type="Google" id="ProtNLM"/>
    </source>
</evidence>
<organism evidence="1 2">
    <name type="scientific">Oopsacas minuta</name>
    <dbReference type="NCBI Taxonomy" id="111878"/>
    <lineage>
        <taxon>Eukaryota</taxon>
        <taxon>Metazoa</taxon>
        <taxon>Porifera</taxon>
        <taxon>Hexactinellida</taxon>
        <taxon>Hexasterophora</taxon>
        <taxon>Lyssacinosida</taxon>
        <taxon>Leucopsacidae</taxon>
        <taxon>Oopsacas</taxon>
    </lineage>
</organism>
<dbReference type="InterPro" id="IPR036388">
    <property type="entry name" value="WH-like_DNA-bd_sf"/>
</dbReference>
<proteinExistence type="predicted"/>
<evidence type="ECO:0000313" key="1">
    <source>
        <dbReference type="EMBL" id="KAI6660709.1"/>
    </source>
</evidence>
<accession>A0AAV7KKE1</accession>
<dbReference type="Proteomes" id="UP001165289">
    <property type="component" value="Unassembled WGS sequence"/>
</dbReference>